<evidence type="ECO:0000256" key="1">
    <source>
        <dbReference type="ARBA" id="ARBA00001946"/>
    </source>
</evidence>
<dbReference type="InterPro" id="IPR000086">
    <property type="entry name" value="NUDIX_hydrolase_dom"/>
</dbReference>
<evidence type="ECO:0000256" key="2">
    <source>
        <dbReference type="ARBA" id="ARBA00022801"/>
    </source>
</evidence>
<accession>A0A0S6VQW1</accession>
<name>A0A0S6VQW1_9BACT</name>
<dbReference type="AlphaFoldDB" id="A0A0S6VQW1"/>
<organism evidence="4">
    <name type="scientific">Candidatus Moduliflexus flocculans</name>
    <dbReference type="NCBI Taxonomy" id="1499966"/>
    <lineage>
        <taxon>Bacteria</taxon>
        <taxon>Candidatus Moduliflexota</taxon>
        <taxon>Candidatus Moduliflexia</taxon>
        <taxon>Candidatus Moduliflexales</taxon>
        <taxon>Candidatus Moduliflexaceae</taxon>
    </lineage>
</organism>
<dbReference type="SUPFAM" id="SSF55811">
    <property type="entry name" value="Nudix"/>
    <property type="match status" value="1"/>
</dbReference>
<dbReference type="STRING" id="1499966.U14_00701"/>
<dbReference type="PANTHER" id="PTHR11839:SF18">
    <property type="entry name" value="NUDIX HYDROLASE DOMAIN-CONTAINING PROTEIN"/>
    <property type="match status" value="1"/>
</dbReference>
<dbReference type="Pfam" id="PF00293">
    <property type="entry name" value="NUDIX"/>
    <property type="match status" value="1"/>
</dbReference>
<evidence type="ECO:0000313" key="4">
    <source>
        <dbReference type="EMBL" id="GAK49479.1"/>
    </source>
</evidence>
<dbReference type="PANTHER" id="PTHR11839">
    <property type="entry name" value="UDP/ADP-SUGAR PYROPHOSPHATASE"/>
    <property type="match status" value="1"/>
</dbReference>
<dbReference type="Proteomes" id="UP000030700">
    <property type="component" value="Unassembled WGS sequence"/>
</dbReference>
<dbReference type="GO" id="GO:0005829">
    <property type="term" value="C:cytosol"/>
    <property type="evidence" value="ECO:0007669"/>
    <property type="project" value="TreeGrafter"/>
</dbReference>
<keyword evidence="2" id="KW-0378">Hydrolase</keyword>
<dbReference type="CDD" id="cd03424">
    <property type="entry name" value="NUDIX_ADPRase_Nudt5_UGPPase_Nudt14"/>
    <property type="match status" value="1"/>
</dbReference>
<dbReference type="Gene3D" id="3.90.79.10">
    <property type="entry name" value="Nucleoside Triphosphate Pyrophosphohydrolase"/>
    <property type="match status" value="1"/>
</dbReference>
<dbReference type="PROSITE" id="PS00893">
    <property type="entry name" value="NUDIX_BOX"/>
    <property type="match status" value="1"/>
</dbReference>
<evidence type="ECO:0000313" key="5">
    <source>
        <dbReference type="Proteomes" id="UP000030700"/>
    </source>
</evidence>
<reference evidence="4" key="1">
    <citation type="journal article" date="2015" name="PeerJ">
        <title>First genomic representation of candidate bacterial phylum KSB3 points to enhanced environmental sensing as a trigger of wastewater bulking.</title>
        <authorList>
            <person name="Sekiguchi Y."/>
            <person name="Ohashi A."/>
            <person name="Parks D.H."/>
            <person name="Yamauchi T."/>
            <person name="Tyson G.W."/>
            <person name="Hugenholtz P."/>
        </authorList>
    </citation>
    <scope>NUCLEOTIDE SEQUENCE [LARGE SCALE GENOMIC DNA]</scope>
</reference>
<dbReference type="GO" id="GO:0006753">
    <property type="term" value="P:nucleoside phosphate metabolic process"/>
    <property type="evidence" value="ECO:0007669"/>
    <property type="project" value="TreeGrafter"/>
</dbReference>
<dbReference type="InterPro" id="IPR015797">
    <property type="entry name" value="NUDIX_hydrolase-like_dom_sf"/>
</dbReference>
<gene>
    <name evidence="4" type="ORF">U14_00701</name>
</gene>
<dbReference type="GO" id="GO:0016787">
    <property type="term" value="F:hydrolase activity"/>
    <property type="evidence" value="ECO:0007669"/>
    <property type="project" value="UniProtKB-KW"/>
</dbReference>
<keyword evidence="5" id="KW-1185">Reference proteome</keyword>
<dbReference type="PROSITE" id="PS51462">
    <property type="entry name" value="NUDIX"/>
    <property type="match status" value="1"/>
</dbReference>
<comment type="cofactor">
    <cofactor evidence="1">
        <name>Mg(2+)</name>
        <dbReference type="ChEBI" id="CHEBI:18420"/>
    </cofactor>
</comment>
<evidence type="ECO:0000259" key="3">
    <source>
        <dbReference type="PROSITE" id="PS51462"/>
    </source>
</evidence>
<dbReference type="GO" id="GO:0019693">
    <property type="term" value="P:ribose phosphate metabolic process"/>
    <property type="evidence" value="ECO:0007669"/>
    <property type="project" value="TreeGrafter"/>
</dbReference>
<dbReference type="HOGENOM" id="CLU_062658_8_0_0"/>
<sequence length="178" mass="20331">MQHWKYLGQEYGADVGIFRMRFDWVENPRNASSLKAVVLELPDWVNVVAITPEGRIVLVDQYRFGIKAVTAEIPAGGIAHGEPPLHAAMRELREETGYTSDDWTYLGNVEPNPAFQNNYCHQFVARNVRKTHEPELDEGEAIHVREVTLDALREEIRSGKFLNALGLLSLTRVFQIWE</sequence>
<protein>
    <recommendedName>
        <fullName evidence="3">Nudix hydrolase domain-containing protein</fullName>
    </recommendedName>
</protein>
<proteinExistence type="predicted"/>
<dbReference type="InterPro" id="IPR020084">
    <property type="entry name" value="NUDIX_hydrolase_CS"/>
</dbReference>
<dbReference type="EMBL" id="DF820455">
    <property type="protein sequence ID" value="GAK49479.1"/>
    <property type="molecule type" value="Genomic_DNA"/>
</dbReference>
<feature type="domain" description="Nudix hydrolase" evidence="3">
    <location>
        <begin position="40"/>
        <end position="169"/>
    </location>
</feature>